<feature type="domain" description="ABC transmembrane type-2" evidence="6">
    <location>
        <begin position="127"/>
        <end position="361"/>
    </location>
</feature>
<comment type="caution">
    <text evidence="7">The sequence shown here is derived from an EMBL/GenBank/DDBJ whole genome shotgun (WGS) entry which is preliminary data.</text>
</comment>
<feature type="transmembrane region" description="Helical" evidence="5">
    <location>
        <begin position="219"/>
        <end position="239"/>
    </location>
</feature>
<gene>
    <name evidence="7" type="ORF">A2Z11_01005</name>
</gene>
<evidence type="ECO:0000256" key="1">
    <source>
        <dbReference type="ARBA" id="ARBA00004141"/>
    </source>
</evidence>
<feature type="transmembrane region" description="Helical" evidence="5">
    <location>
        <begin position="30"/>
        <end position="49"/>
    </location>
</feature>
<dbReference type="PANTHER" id="PTHR43027:SF2">
    <property type="entry name" value="TRANSPORT PERMEASE PROTEIN"/>
    <property type="match status" value="1"/>
</dbReference>
<organism evidence="7 8">
    <name type="scientific">Candidatus Woykebacteria bacterium RBG_16_43_9</name>
    <dbReference type="NCBI Taxonomy" id="1802596"/>
    <lineage>
        <taxon>Bacteria</taxon>
        <taxon>Candidatus Woykeibacteriota</taxon>
    </lineage>
</organism>
<dbReference type="PANTHER" id="PTHR43027">
    <property type="entry name" value="DOXORUBICIN RESISTANCE ABC TRANSPORTER PERMEASE PROTEIN DRRC-RELATED"/>
    <property type="match status" value="1"/>
</dbReference>
<keyword evidence="5" id="KW-0813">Transport</keyword>
<sequence>MKNRTGSPSQIKPFFSIAFYSLRAMLRNRATVFFGFAFPLIFISVFGLFGGNGVSLTVGIPDSLQKGSMYEALSGSKAIKVEGGSEVELQKKLVQGRIAGVLKLEETASSIQLSISQADPQQAAAVTSLISGVVNKLNLKLANITNPPISLDIREVSGRDFKFIDFFLPGIIGFALLATAVPNTAFGLIFLKKTLVLKRIFATPTKGSTILVGQAASRLIIVLAQALVILGVGVVAFNFNLVHGFFTVTDILILSVIGLFSFLGFGLFVAGLSNEENTVAPIAQLIILPQFLVAGTFFPVDALPAWIQPAVNTLPLAFFNTAIRKITVEGLSFDHLLPQLLGLAVWSIIAYAAASRTFKWE</sequence>
<evidence type="ECO:0000256" key="5">
    <source>
        <dbReference type="RuleBase" id="RU361157"/>
    </source>
</evidence>
<keyword evidence="2 5" id="KW-0812">Transmembrane</keyword>
<dbReference type="GO" id="GO:0043190">
    <property type="term" value="C:ATP-binding cassette (ABC) transporter complex"/>
    <property type="evidence" value="ECO:0007669"/>
    <property type="project" value="InterPro"/>
</dbReference>
<evidence type="ECO:0000313" key="8">
    <source>
        <dbReference type="Proteomes" id="UP000176389"/>
    </source>
</evidence>
<name>A0A1G1WC13_9BACT</name>
<evidence type="ECO:0000313" key="7">
    <source>
        <dbReference type="EMBL" id="OGY25238.1"/>
    </source>
</evidence>
<dbReference type="AlphaFoldDB" id="A0A1G1WC13"/>
<dbReference type="Proteomes" id="UP000176389">
    <property type="component" value="Unassembled WGS sequence"/>
</dbReference>
<feature type="transmembrane region" description="Helical" evidence="5">
    <location>
        <begin position="285"/>
        <end position="307"/>
    </location>
</feature>
<dbReference type="PRINTS" id="PR00164">
    <property type="entry name" value="ABC2TRNSPORT"/>
</dbReference>
<protein>
    <recommendedName>
        <fullName evidence="5">Transport permease protein</fullName>
    </recommendedName>
</protein>
<dbReference type="InterPro" id="IPR000412">
    <property type="entry name" value="ABC_2_transport"/>
</dbReference>
<evidence type="ECO:0000256" key="3">
    <source>
        <dbReference type="ARBA" id="ARBA00022989"/>
    </source>
</evidence>
<keyword evidence="5" id="KW-1003">Cell membrane</keyword>
<dbReference type="InterPro" id="IPR052902">
    <property type="entry name" value="ABC-2_transporter"/>
</dbReference>
<evidence type="ECO:0000259" key="6">
    <source>
        <dbReference type="PROSITE" id="PS51012"/>
    </source>
</evidence>
<keyword evidence="3 5" id="KW-1133">Transmembrane helix</keyword>
<feature type="transmembrane region" description="Helical" evidence="5">
    <location>
        <begin position="251"/>
        <end position="273"/>
    </location>
</feature>
<dbReference type="PROSITE" id="PS51012">
    <property type="entry name" value="ABC_TM2"/>
    <property type="match status" value="1"/>
</dbReference>
<feature type="transmembrane region" description="Helical" evidence="5">
    <location>
        <begin position="336"/>
        <end position="354"/>
    </location>
</feature>
<dbReference type="STRING" id="1802596.A2Z11_01005"/>
<dbReference type="InterPro" id="IPR047817">
    <property type="entry name" value="ABC2_TM_bact-type"/>
</dbReference>
<reference evidence="7 8" key="1">
    <citation type="journal article" date="2016" name="Nat. Commun.">
        <title>Thousands of microbial genomes shed light on interconnected biogeochemical processes in an aquifer system.</title>
        <authorList>
            <person name="Anantharaman K."/>
            <person name="Brown C.T."/>
            <person name="Hug L.A."/>
            <person name="Sharon I."/>
            <person name="Castelle C.J."/>
            <person name="Probst A.J."/>
            <person name="Thomas B.C."/>
            <person name="Singh A."/>
            <person name="Wilkins M.J."/>
            <person name="Karaoz U."/>
            <person name="Brodie E.L."/>
            <person name="Williams K.H."/>
            <person name="Hubbard S.S."/>
            <person name="Banfield J.F."/>
        </authorList>
    </citation>
    <scope>NUCLEOTIDE SEQUENCE [LARGE SCALE GENOMIC DNA]</scope>
</reference>
<evidence type="ECO:0000256" key="4">
    <source>
        <dbReference type="ARBA" id="ARBA00023136"/>
    </source>
</evidence>
<dbReference type="InterPro" id="IPR013525">
    <property type="entry name" value="ABC2_TM"/>
</dbReference>
<comment type="subcellular location">
    <subcellularLocation>
        <location evidence="5">Cell membrane</location>
        <topology evidence="5">Multi-pass membrane protein</topology>
    </subcellularLocation>
    <subcellularLocation>
        <location evidence="1">Membrane</location>
        <topology evidence="1">Multi-pass membrane protein</topology>
    </subcellularLocation>
</comment>
<dbReference type="GO" id="GO:0140359">
    <property type="term" value="F:ABC-type transporter activity"/>
    <property type="evidence" value="ECO:0007669"/>
    <property type="project" value="InterPro"/>
</dbReference>
<dbReference type="EMBL" id="MHCS01000049">
    <property type="protein sequence ID" value="OGY25238.1"/>
    <property type="molecule type" value="Genomic_DNA"/>
</dbReference>
<evidence type="ECO:0000256" key="2">
    <source>
        <dbReference type="ARBA" id="ARBA00022692"/>
    </source>
</evidence>
<comment type="similarity">
    <text evidence="5">Belongs to the ABC-2 integral membrane protein family.</text>
</comment>
<keyword evidence="4 5" id="KW-0472">Membrane</keyword>
<dbReference type="Pfam" id="PF12698">
    <property type="entry name" value="ABC2_membrane_3"/>
    <property type="match status" value="1"/>
</dbReference>
<feature type="transmembrane region" description="Helical" evidence="5">
    <location>
        <begin position="166"/>
        <end position="191"/>
    </location>
</feature>
<proteinExistence type="inferred from homology"/>
<accession>A0A1G1WC13</accession>